<dbReference type="InterPro" id="IPR001680">
    <property type="entry name" value="WD40_rpt"/>
</dbReference>
<organism evidence="1 2">
    <name type="scientific">Armillaria borealis</name>
    <dbReference type="NCBI Taxonomy" id="47425"/>
    <lineage>
        <taxon>Eukaryota</taxon>
        <taxon>Fungi</taxon>
        <taxon>Dikarya</taxon>
        <taxon>Basidiomycota</taxon>
        <taxon>Agaricomycotina</taxon>
        <taxon>Agaricomycetes</taxon>
        <taxon>Agaricomycetidae</taxon>
        <taxon>Agaricales</taxon>
        <taxon>Marasmiineae</taxon>
        <taxon>Physalacriaceae</taxon>
        <taxon>Armillaria</taxon>
    </lineage>
</organism>
<evidence type="ECO:0008006" key="3">
    <source>
        <dbReference type="Google" id="ProtNLM"/>
    </source>
</evidence>
<evidence type="ECO:0000313" key="2">
    <source>
        <dbReference type="Proteomes" id="UP001175226"/>
    </source>
</evidence>
<dbReference type="Proteomes" id="UP001175226">
    <property type="component" value="Unassembled WGS sequence"/>
</dbReference>
<protein>
    <recommendedName>
        <fullName evidence="3">WD40 repeat-like protein</fullName>
    </recommendedName>
</protein>
<sequence>VLEGHERPVYSASLGKRKVAGAGWLASAGGDGIIRERSDDGILERKMIARLECAHDVHDVNSIVWSPRVGFEDTLATAGDDGVCKVWRITPR</sequence>
<reference evidence="1" key="1">
    <citation type="submission" date="2023-06" db="EMBL/GenBank/DDBJ databases">
        <authorList>
            <consortium name="Lawrence Berkeley National Laboratory"/>
            <person name="Ahrendt S."/>
            <person name="Sahu N."/>
            <person name="Indic B."/>
            <person name="Wong-Bajracharya J."/>
            <person name="Merenyi Z."/>
            <person name="Ke H.-M."/>
            <person name="Monk M."/>
            <person name="Kocsube S."/>
            <person name="Drula E."/>
            <person name="Lipzen A."/>
            <person name="Balint B."/>
            <person name="Henrissat B."/>
            <person name="Andreopoulos B."/>
            <person name="Martin F.M."/>
            <person name="Harder C.B."/>
            <person name="Rigling D."/>
            <person name="Ford K.L."/>
            <person name="Foster G.D."/>
            <person name="Pangilinan J."/>
            <person name="Papanicolaou A."/>
            <person name="Barry K."/>
            <person name="LaButti K."/>
            <person name="Viragh M."/>
            <person name="Koriabine M."/>
            <person name="Yan M."/>
            <person name="Riley R."/>
            <person name="Champramary S."/>
            <person name="Plett K.L."/>
            <person name="Tsai I.J."/>
            <person name="Slot J."/>
            <person name="Sipos G."/>
            <person name="Plett J."/>
            <person name="Nagy L.G."/>
            <person name="Grigoriev I.V."/>
        </authorList>
    </citation>
    <scope>NUCLEOTIDE SEQUENCE</scope>
    <source>
        <strain evidence="1">FPL87.14</strain>
    </source>
</reference>
<dbReference type="Pfam" id="PF00400">
    <property type="entry name" value="WD40"/>
    <property type="match status" value="1"/>
</dbReference>
<proteinExistence type="predicted"/>
<dbReference type="EMBL" id="JAUEPT010000019">
    <property type="protein sequence ID" value="KAK0444502.1"/>
    <property type="molecule type" value="Genomic_DNA"/>
</dbReference>
<keyword evidence="2" id="KW-1185">Reference proteome</keyword>
<comment type="caution">
    <text evidence="1">The sequence shown here is derived from an EMBL/GenBank/DDBJ whole genome shotgun (WGS) entry which is preliminary data.</text>
</comment>
<dbReference type="Gene3D" id="2.130.10.10">
    <property type="entry name" value="YVTN repeat-like/Quinoprotein amine dehydrogenase"/>
    <property type="match status" value="1"/>
</dbReference>
<feature type="non-terminal residue" evidence="1">
    <location>
        <position position="1"/>
    </location>
</feature>
<dbReference type="InterPro" id="IPR015943">
    <property type="entry name" value="WD40/YVTN_repeat-like_dom_sf"/>
</dbReference>
<name>A0AA39JKN3_9AGAR</name>
<dbReference type="SUPFAM" id="SSF50978">
    <property type="entry name" value="WD40 repeat-like"/>
    <property type="match status" value="1"/>
</dbReference>
<gene>
    <name evidence="1" type="ORF">EV421DRAFT_1709446</name>
</gene>
<dbReference type="InterPro" id="IPR036322">
    <property type="entry name" value="WD40_repeat_dom_sf"/>
</dbReference>
<evidence type="ECO:0000313" key="1">
    <source>
        <dbReference type="EMBL" id="KAK0444502.1"/>
    </source>
</evidence>
<dbReference type="AlphaFoldDB" id="A0AA39JKN3"/>
<accession>A0AA39JKN3</accession>